<gene>
    <name evidence="2" type="ORF">AN936_10790</name>
</gene>
<dbReference type="InterPro" id="IPR000182">
    <property type="entry name" value="GNAT_dom"/>
</dbReference>
<dbReference type="Gene3D" id="3.40.630.30">
    <property type="match status" value="1"/>
</dbReference>
<keyword evidence="2" id="KW-0808">Transferase</keyword>
<reference evidence="2 3" key="1">
    <citation type="journal article" date="2015" name="Genome Announc.">
        <title>Complete Genome Sequence of Polypropylene Glycol- and Polyethylene Glycol-Degrading Sphingopyxis macrogoltabida Strain EY-1.</title>
        <authorList>
            <person name="Ohtsubo Y."/>
            <person name="Nagata Y."/>
            <person name="Numata M."/>
            <person name="Tsuchikane K."/>
            <person name="Hosoyama A."/>
            <person name="Yamazoe A."/>
            <person name="Tsuda M."/>
            <person name="Fujita N."/>
            <person name="Kawai F."/>
        </authorList>
    </citation>
    <scope>NUCLEOTIDE SEQUENCE [LARGE SCALE GENOMIC DNA]</scope>
    <source>
        <strain evidence="2 3">EY-1</strain>
    </source>
</reference>
<protein>
    <submittedName>
        <fullName evidence="2">Acetyltransferase</fullName>
    </submittedName>
</protein>
<dbReference type="PANTHER" id="PTHR43792">
    <property type="entry name" value="GNAT FAMILY, PUTATIVE (AFU_ORTHOLOGUE AFUA_3G00765)-RELATED-RELATED"/>
    <property type="match status" value="1"/>
</dbReference>
<dbReference type="SUPFAM" id="SSF55729">
    <property type="entry name" value="Acyl-CoA N-acyltransferases (Nat)"/>
    <property type="match status" value="1"/>
</dbReference>
<evidence type="ECO:0000313" key="3">
    <source>
        <dbReference type="Proteomes" id="UP000058074"/>
    </source>
</evidence>
<dbReference type="EMBL" id="CP012700">
    <property type="protein sequence ID" value="ALH80839.1"/>
    <property type="molecule type" value="Genomic_DNA"/>
</dbReference>
<evidence type="ECO:0000313" key="2">
    <source>
        <dbReference type="EMBL" id="ALH80839.1"/>
    </source>
</evidence>
<proteinExistence type="predicted"/>
<dbReference type="KEGG" id="smag:AN936_10790"/>
<sequence>MWVRDPSARTRDGEDAGREVGVLNIACAGRRASGLAPAALFPQKHRPTLRRDIMLNGPLLVTERLILRPPATEDFDGFAEMCTEADTMQFIGGACERSQAWRMWCTLAGAWHIRGFSMFSVIERDTGEWVGRLGPWEPEGWPAPEVGYGVRAKFAGKGYAFEGAIAACDFAVEFLKWPGLMHSIDPANVRSQALAQRLGAINSGPTRLPAPFQDAPVDAWTQSADAWRIKRKEFRL</sequence>
<dbReference type="Proteomes" id="UP000058074">
    <property type="component" value="Chromosome"/>
</dbReference>
<evidence type="ECO:0000259" key="1">
    <source>
        <dbReference type="Pfam" id="PF13302"/>
    </source>
</evidence>
<feature type="domain" description="N-acetyltransferase" evidence="1">
    <location>
        <begin position="64"/>
        <end position="200"/>
    </location>
</feature>
<accession>A0A0N9U6H5</accession>
<dbReference type="PATRIC" id="fig|33050.5.peg.2230"/>
<dbReference type="InterPro" id="IPR051531">
    <property type="entry name" value="N-acetyltransferase"/>
</dbReference>
<dbReference type="InterPro" id="IPR016181">
    <property type="entry name" value="Acyl_CoA_acyltransferase"/>
</dbReference>
<dbReference type="PANTHER" id="PTHR43792:SF1">
    <property type="entry name" value="N-ACETYLTRANSFERASE DOMAIN-CONTAINING PROTEIN"/>
    <property type="match status" value="1"/>
</dbReference>
<name>A0A0N9U6H5_SPHMC</name>
<dbReference type="Pfam" id="PF13302">
    <property type="entry name" value="Acetyltransf_3"/>
    <property type="match status" value="1"/>
</dbReference>
<organism evidence="2 3">
    <name type="scientific">Sphingopyxis macrogoltabida</name>
    <name type="common">Sphingomonas macrogoltabidus</name>
    <dbReference type="NCBI Taxonomy" id="33050"/>
    <lineage>
        <taxon>Bacteria</taxon>
        <taxon>Pseudomonadati</taxon>
        <taxon>Pseudomonadota</taxon>
        <taxon>Alphaproteobacteria</taxon>
        <taxon>Sphingomonadales</taxon>
        <taxon>Sphingomonadaceae</taxon>
        <taxon>Sphingopyxis</taxon>
    </lineage>
</organism>
<dbReference type="AlphaFoldDB" id="A0A0N9U6H5"/>
<dbReference type="GO" id="GO:0016747">
    <property type="term" value="F:acyltransferase activity, transferring groups other than amino-acyl groups"/>
    <property type="evidence" value="ECO:0007669"/>
    <property type="project" value="InterPro"/>
</dbReference>